<dbReference type="CDD" id="cd06260">
    <property type="entry name" value="DUF820-like"/>
    <property type="match status" value="1"/>
</dbReference>
<gene>
    <name evidence="2" type="ORF">EV192_103620</name>
</gene>
<name>A0A4R2JPW0_9PSEU</name>
<keyword evidence="3" id="KW-1185">Reference proteome</keyword>
<keyword evidence="2" id="KW-0540">Nuclease</keyword>
<evidence type="ECO:0000259" key="1">
    <source>
        <dbReference type="Pfam" id="PF05685"/>
    </source>
</evidence>
<dbReference type="InterPro" id="IPR008538">
    <property type="entry name" value="Uma2"/>
</dbReference>
<comment type="caution">
    <text evidence="2">The sequence shown here is derived from an EMBL/GenBank/DDBJ whole genome shotgun (WGS) entry which is preliminary data.</text>
</comment>
<dbReference type="GO" id="GO:0004519">
    <property type="term" value="F:endonuclease activity"/>
    <property type="evidence" value="ECO:0007669"/>
    <property type="project" value="UniProtKB-KW"/>
</dbReference>
<reference evidence="2 3" key="1">
    <citation type="submission" date="2019-03" db="EMBL/GenBank/DDBJ databases">
        <title>Genomic Encyclopedia of Type Strains, Phase IV (KMG-IV): sequencing the most valuable type-strain genomes for metagenomic binning, comparative biology and taxonomic classification.</title>
        <authorList>
            <person name="Goeker M."/>
        </authorList>
    </citation>
    <scope>NUCLEOTIDE SEQUENCE [LARGE SCALE GENOMIC DNA]</scope>
    <source>
        <strain evidence="2 3">DSM 45934</strain>
    </source>
</reference>
<dbReference type="Pfam" id="PF05685">
    <property type="entry name" value="Uma2"/>
    <property type="match status" value="1"/>
</dbReference>
<dbReference type="InterPro" id="IPR011335">
    <property type="entry name" value="Restrct_endonuc-II-like"/>
</dbReference>
<dbReference type="Proteomes" id="UP000295680">
    <property type="component" value="Unassembled WGS sequence"/>
</dbReference>
<keyword evidence="2" id="KW-0255">Endonuclease</keyword>
<sequence>MTAMEQLPTDTEVHLYTVGEYAALGETEYRTELQEGIIVMSPSPKLRHMKGLLALARQIEDQLPEGLGVVAEIDVDLEFDEPDEPGTVRQPDLIVGDEAAFERAEDQGKLIRAADVLLAVEFVSPGSRRMDNRVKRAEYADAGIPNYWIIDVNKGLSLLACELTRDSGYVDSGPIIGSTFTTTKPFPMTVDLTKLVRRQAAE</sequence>
<dbReference type="InterPro" id="IPR012296">
    <property type="entry name" value="Nuclease_put_TT1808"/>
</dbReference>
<dbReference type="PANTHER" id="PTHR35400">
    <property type="entry name" value="SLR1083 PROTEIN"/>
    <property type="match status" value="1"/>
</dbReference>
<dbReference type="Gene3D" id="3.90.1570.10">
    <property type="entry name" value="tt1808, chain A"/>
    <property type="match status" value="1"/>
</dbReference>
<feature type="domain" description="Putative restriction endonuclease" evidence="1">
    <location>
        <begin position="20"/>
        <end position="155"/>
    </location>
</feature>
<evidence type="ECO:0000313" key="3">
    <source>
        <dbReference type="Proteomes" id="UP000295680"/>
    </source>
</evidence>
<evidence type="ECO:0000313" key="2">
    <source>
        <dbReference type="EMBL" id="TCO61037.1"/>
    </source>
</evidence>
<protein>
    <submittedName>
        <fullName evidence="2">Uma2 family endonuclease</fullName>
    </submittedName>
</protein>
<accession>A0A4R2JPW0</accession>
<dbReference type="AlphaFoldDB" id="A0A4R2JPW0"/>
<dbReference type="EMBL" id="SLWS01000003">
    <property type="protein sequence ID" value="TCO61037.1"/>
    <property type="molecule type" value="Genomic_DNA"/>
</dbReference>
<proteinExistence type="predicted"/>
<dbReference type="SUPFAM" id="SSF52980">
    <property type="entry name" value="Restriction endonuclease-like"/>
    <property type="match status" value="1"/>
</dbReference>
<organism evidence="2 3">
    <name type="scientific">Actinocrispum wychmicini</name>
    <dbReference type="NCBI Taxonomy" id="1213861"/>
    <lineage>
        <taxon>Bacteria</taxon>
        <taxon>Bacillati</taxon>
        <taxon>Actinomycetota</taxon>
        <taxon>Actinomycetes</taxon>
        <taxon>Pseudonocardiales</taxon>
        <taxon>Pseudonocardiaceae</taxon>
        <taxon>Actinocrispum</taxon>
    </lineage>
</organism>
<dbReference type="PANTHER" id="PTHR35400:SF3">
    <property type="entry name" value="SLL1072 PROTEIN"/>
    <property type="match status" value="1"/>
</dbReference>
<keyword evidence="2" id="KW-0378">Hydrolase</keyword>